<evidence type="ECO:0000313" key="3">
    <source>
        <dbReference type="Proteomes" id="UP000038010"/>
    </source>
</evidence>
<gene>
    <name evidence="2" type="ORF">AB675_8480</name>
</gene>
<dbReference type="Proteomes" id="UP000038010">
    <property type="component" value="Unassembled WGS sequence"/>
</dbReference>
<keyword evidence="3" id="KW-1185">Reference proteome</keyword>
<dbReference type="GO" id="GO:0016791">
    <property type="term" value="F:phosphatase activity"/>
    <property type="evidence" value="ECO:0007669"/>
    <property type="project" value="InterPro"/>
</dbReference>
<reference evidence="2 3" key="1">
    <citation type="submission" date="2015-06" db="EMBL/GenBank/DDBJ databases">
        <title>Draft genome of the ant-associated black yeast Phialophora attae CBS 131958.</title>
        <authorList>
            <person name="Moreno L.F."/>
            <person name="Stielow B.J."/>
            <person name="de Hoog S."/>
            <person name="Vicente V.A."/>
            <person name="Weiss V.A."/>
            <person name="de Vries M."/>
            <person name="Cruz L.M."/>
            <person name="Souza E.M."/>
        </authorList>
    </citation>
    <scope>NUCLEOTIDE SEQUENCE [LARGE SCALE GENOMIC DNA]</scope>
    <source>
        <strain evidence="2 3">CBS 131958</strain>
    </source>
</reference>
<organism evidence="2 3">
    <name type="scientific">Cyphellophora attinorum</name>
    <dbReference type="NCBI Taxonomy" id="1664694"/>
    <lineage>
        <taxon>Eukaryota</taxon>
        <taxon>Fungi</taxon>
        <taxon>Dikarya</taxon>
        <taxon>Ascomycota</taxon>
        <taxon>Pezizomycotina</taxon>
        <taxon>Eurotiomycetes</taxon>
        <taxon>Chaetothyriomycetidae</taxon>
        <taxon>Chaetothyriales</taxon>
        <taxon>Cyphellophoraceae</taxon>
        <taxon>Cyphellophora</taxon>
    </lineage>
</organism>
<protein>
    <submittedName>
        <fullName evidence="2">Pyridoxal phosphate phosphatase PHOSPHO2</fullName>
    </submittedName>
</protein>
<dbReference type="PANTHER" id="PTHR20889:SF12">
    <property type="entry name" value="LP01149P"/>
    <property type="match status" value="1"/>
</dbReference>
<dbReference type="SUPFAM" id="SSF56784">
    <property type="entry name" value="HAD-like"/>
    <property type="match status" value="1"/>
</dbReference>
<dbReference type="GeneID" id="28740809"/>
<evidence type="ECO:0000313" key="2">
    <source>
        <dbReference type="EMBL" id="KPI44282.1"/>
    </source>
</evidence>
<dbReference type="OrthoDB" id="10267182at2759"/>
<proteinExistence type="predicted"/>
<feature type="region of interest" description="Disordered" evidence="1">
    <location>
        <begin position="321"/>
        <end position="349"/>
    </location>
</feature>
<comment type="caution">
    <text evidence="2">The sequence shown here is derived from an EMBL/GenBank/DDBJ whole genome shotgun (WGS) entry which is preliminary data.</text>
</comment>
<dbReference type="STRING" id="1664694.A0A0N1HFT9"/>
<feature type="compositionally biased region" description="Basic and acidic residues" evidence="1">
    <location>
        <begin position="321"/>
        <end position="334"/>
    </location>
</feature>
<accession>A0A0N1HFT9</accession>
<dbReference type="VEuPathDB" id="FungiDB:AB675_8480"/>
<dbReference type="EMBL" id="LFJN01000003">
    <property type="protein sequence ID" value="KPI44282.1"/>
    <property type="molecule type" value="Genomic_DNA"/>
</dbReference>
<dbReference type="Pfam" id="PF06888">
    <property type="entry name" value="Put_Phosphatase"/>
    <property type="match status" value="1"/>
</dbReference>
<dbReference type="InterPro" id="IPR023214">
    <property type="entry name" value="HAD_sf"/>
</dbReference>
<dbReference type="InterPro" id="IPR036412">
    <property type="entry name" value="HAD-like_sf"/>
</dbReference>
<dbReference type="AlphaFoldDB" id="A0A0N1HFT9"/>
<dbReference type="RefSeq" id="XP_018004245.1">
    <property type="nucleotide sequence ID" value="XM_018148929.1"/>
</dbReference>
<evidence type="ECO:0000256" key="1">
    <source>
        <dbReference type="SAM" id="MobiDB-lite"/>
    </source>
</evidence>
<dbReference type="Gene3D" id="3.40.50.1000">
    <property type="entry name" value="HAD superfamily/HAD-like"/>
    <property type="match status" value="1"/>
</dbReference>
<name>A0A0N1HFT9_9EURO</name>
<feature type="region of interest" description="Disordered" evidence="1">
    <location>
        <begin position="117"/>
        <end position="146"/>
    </location>
</feature>
<dbReference type="InterPro" id="IPR016965">
    <property type="entry name" value="Pase_PHOSPHO-typ"/>
</dbReference>
<sequence>MTYHQQPSPTSHTSQILLLIFDFDHTLINVNSDLLPFQSPETLPYGTQLSAQIPKLIERLGPKSWTRMMRLGLAALSRREGYERAELEACMRAVRMDEELVKALQVLGARSRLSDRRSAAGLGDRDEESEQGENEVTTRQDSKSSGAPVVEMVIASDANNVFIETILNANGLSSPTIFQNIYTNRAKWVSEPNLTEEDEGILRSFDLELQQSDDQSVRTTAKQGVPTAIDLADKPILDVQPYQSPSNPHDCTRCAPNMCKSTILIQSKLDLGLNGASSQQLRTVYVGDGFNDYCPALSLDTGDLLLVREGYALEKLLKREQEEDKEAATEKDAAVSDAEVTEEGENRQGAEVMKTGAAQDHKSMKPKVKAEIKYWKTQADLAVLLLQLTGAKGTARQSDVNIENVEITGPRQMPGEANSPGDLVQHFSKKAVL</sequence>
<dbReference type="PANTHER" id="PTHR20889">
    <property type="entry name" value="PHOSPHATASE, ORPHAN 1, 2"/>
    <property type="match status" value="1"/>
</dbReference>